<comment type="caution">
    <text evidence="1">The sequence shown here is derived from an EMBL/GenBank/DDBJ whole genome shotgun (WGS) entry which is preliminary data.</text>
</comment>
<dbReference type="Proteomes" id="UP000254866">
    <property type="component" value="Unassembled WGS sequence"/>
</dbReference>
<sequence length="177" mass="20078">MASTSTSSAPPLDIEQITTAAANLKTTPLTTIQDLKNQPCLWYKVHVFVYDLRNFREIPDAQARLDRIMDASYIDLPYFTPDEVHLLKSSIVEGDKTLEGIIEETLNERLERRIKKRVESGDFRVCAAHDLAPIFEKVFDIKSKDLAKNEEFLTILGRSGLDLKDGDGWKGLPKKKN</sequence>
<dbReference type="RefSeq" id="XP_031866267.1">
    <property type="nucleotide sequence ID" value="XM_032017624.1"/>
</dbReference>
<evidence type="ECO:0000313" key="1">
    <source>
        <dbReference type="EMBL" id="RDL32545.1"/>
    </source>
</evidence>
<dbReference type="GeneID" id="43601850"/>
<keyword evidence="2" id="KW-1185">Reference proteome</keyword>
<dbReference type="AlphaFoldDB" id="A0A370TDK7"/>
<gene>
    <name evidence="1" type="ORF">BP5553_09001</name>
</gene>
<organism evidence="1 2">
    <name type="scientific">Venustampulla echinocandica</name>
    <dbReference type="NCBI Taxonomy" id="2656787"/>
    <lineage>
        <taxon>Eukaryota</taxon>
        <taxon>Fungi</taxon>
        <taxon>Dikarya</taxon>
        <taxon>Ascomycota</taxon>
        <taxon>Pezizomycotina</taxon>
        <taxon>Leotiomycetes</taxon>
        <taxon>Helotiales</taxon>
        <taxon>Pleuroascaceae</taxon>
        <taxon>Venustampulla</taxon>
    </lineage>
</organism>
<protein>
    <submittedName>
        <fullName evidence="1">Uncharacterized protein</fullName>
    </submittedName>
</protein>
<dbReference type="STRING" id="2656787.A0A370TDK7"/>
<dbReference type="EMBL" id="NPIC01000010">
    <property type="protein sequence ID" value="RDL32545.1"/>
    <property type="molecule type" value="Genomic_DNA"/>
</dbReference>
<evidence type="ECO:0000313" key="2">
    <source>
        <dbReference type="Proteomes" id="UP000254866"/>
    </source>
</evidence>
<reference evidence="1 2" key="1">
    <citation type="journal article" date="2018" name="IMA Fungus">
        <title>IMA Genome-F 9: Draft genome sequence of Annulohypoxylon stygium, Aspergillus mulundensis, Berkeleyomyces basicola (syn. Thielaviopsis basicola), Ceratocystis smalleyi, two Cercospora beticola strains, Coleophoma cylindrospora, Fusarium fracticaudum, Phialophora cf. hyalina, and Morchella septimelata.</title>
        <authorList>
            <person name="Wingfield B.D."/>
            <person name="Bills G.F."/>
            <person name="Dong Y."/>
            <person name="Huang W."/>
            <person name="Nel W.J."/>
            <person name="Swalarsk-Parry B.S."/>
            <person name="Vaghefi N."/>
            <person name="Wilken P.M."/>
            <person name="An Z."/>
            <person name="de Beer Z.W."/>
            <person name="De Vos L."/>
            <person name="Chen L."/>
            <person name="Duong T.A."/>
            <person name="Gao Y."/>
            <person name="Hammerbacher A."/>
            <person name="Kikkert J.R."/>
            <person name="Li Y."/>
            <person name="Li H."/>
            <person name="Li K."/>
            <person name="Li Q."/>
            <person name="Liu X."/>
            <person name="Ma X."/>
            <person name="Naidoo K."/>
            <person name="Pethybridge S.J."/>
            <person name="Sun J."/>
            <person name="Steenkamp E.T."/>
            <person name="van der Nest M.A."/>
            <person name="van Wyk S."/>
            <person name="Wingfield M.J."/>
            <person name="Xiong C."/>
            <person name="Yue Q."/>
            <person name="Zhang X."/>
        </authorList>
    </citation>
    <scope>NUCLEOTIDE SEQUENCE [LARGE SCALE GENOMIC DNA]</scope>
    <source>
        <strain evidence="1 2">BP 5553</strain>
    </source>
</reference>
<proteinExistence type="predicted"/>
<name>A0A370TDK7_9HELO</name>
<accession>A0A370TDK7</accession>
<dbReference type="OrthoDB" id="2740448at2759"/>